<keyword evidence="3" id="KW-1185">Reference proteome</keyword>
<organism evidence="2 3">
    <name type="scientific">Winogradskyella eximia</name>
    <dbReference type="NCBI Taxonomy" id="262006"/>
    <lineage>
        <taxon>Bacteria</taxon>
        <taxon>Pseudomonadati</taxon>
        <taxon>Bacteroidota</taxon>
        <taxon>Flavobacteriia</taxon>
        <taxon>Flavobacteriales</taxon>
        <taxon>Flavobacteriaceae</taxon>
        <taxon>Winogradskyella</taxon>
    </lineage>
</organism>
<dbReference type="OrthoDB" id="942290at2"/>
<name>A0A3D9HCU4_9FLAO</name>
<accession>A0A3D9HCU4</accession>
<dbReference type="AlphaFoldDB" id="A0A3D9HCU4"/>
<dbReference type="Proteomes" id="UP000256980">
    <property type="component" value="Unassembled WGS sequence"/>
</dbReference>
<dbReference type="InterPro" id="IPR051624">
    <property type="entry name" value="RMD1/Sad1-interacting"/>
</dbReference>
<proteinExistence type="predicted"/>
<evidence type="ECO:0000313" key="3">
    <source>
        <dbReference type="Proteomes" id="UP000256980"/>
    </source>
</evidence>
<dbReference type="PANTHER" id="PTHR16255:SF6">
    <property type="entry name" value="PROTEIN RETARDED ROOT GROWTH-LIKE"/>
    <property type="match status" value="1"/>
</dbReference>
<dbReference type="Pfam" id="PF02582">
    <property type="entry name" value="DUF155"/>
    <property type="match status" value="1"/>
</dbReference>
<feature type="domain" description="DUF155" evidence="1">
    <location>
        <begin position="44"/>
        <end position="211"/>
    </location>
</feature>
<evidence type="ECO:0000313" key="2">
    <source>
        <dbReference type="EMBL" id="RED46826.1"/>
    </source>
</evidence>
<sequence>MFPVVAYQIANTINIKASKQQLQWQLLFQDSDELFYSSSDNKYIYLFHYGIISFFNMSNVEIDDALALIQPFCDNYLSEKITEELSVVIQPNTLEVNFESTVLPELNSEMIRLVMLNTTQSVALDRYSEITQALISETNEHTKYLEINGRLNISGNKLKRFIGKILNIKNKISENLYIFDSPDSTWEDEQLNKLNVELKKTFDLKDRYHLIHNRIEIIKENLELFKDILDHRESSRLEWIIIILILVEVVDMFILKLF</sequence>
<dbReference type="PANTHER" id="PTHR16255">
    <property type="entry name" value="REQUIRED FOR MEIOTIC NUCLEAR DIVISION PROTEIN 1 HOMOLOG"/>
    <property type="match status" value="1"/>
</dbReference>
<dbReference type="EMBL" id="QRDV01000001">
    <property type="protein sequence ID" value="RED46826.1"/>
    <property type="molecule type" value="Genomic_DNA"/>
</dbReference>
<protein>
    <submittedName>
        <fullName evidence="2">Putative Rmd1/YagE family protein</fullName>
    </submittedName>
</protein>
<dbReference type="RefSeq" id="WP_115815929.1">
    <property type="nucleotide sequence ID" value="NZ_QRDV01000001.1"/>
</dbReference>
<gene>
    <name evidence="2" type="ORF">DFQ10_101602</name>
</gene>
<reference evidence="2 3" key="1">
    <citation type="submission" date="2018-07" db="EMBL/GenBank/DDBJ databases">
        <title>Genomic Encyclopedia of Type Strains, Phase III (KMG-III): the genomes of soil and plant-associated and newly described type strains.</title>
        <authorList>
            <person name="Whitman W."/>
        </authorList>
    </citation>
    <scope>NUCLEOTIDE SEQUENCE [LARGE SCALE GENOMIC DNA]</scope>
    <source>
        <strain evidence="2 3">CECT 7946</strain>
    </source>
</reference>
<dbReference type="InterPro" id="IPR003734">
    <property type="entry name" value="DUF155"/>
</dbReference>
<comment type="caution">
    <text evidence="2">The sequence shown here is derived from an EMBL/GenBank/DDBJ whole genome shotgun (WGS) entry which is preliminary data.</text>
</comment>
<evidence type="ECO:0000259" key="1">
    <source>
        <dbReference type="Pfam" id="PF02582"/>
    </source>
</evidence>